<feature type="transmembrane region" description="Helical" evidence="6">
    <location>
        <begin position="451"/>
        <end position="470"/>
    </location>
</feature>
<dbReference type="Pfam" id="PF13641">
    <property type="entry name" value="Glyco_tranf_2_3"/>
    <property type="match status" value="1"/>
</dbReference>
<comment type="caution">
    <text evidence="7">The sequence shown here is derived from an EMBL/GenBank/DDBJ whole genome shotgun (WGS) entry which is preliminary data.</text>
</comment>
<dbReference type="GO" id="GO:0050501">
    <property type="term" value="F:hyaluronan synthase activity"/>
    <property type="evidence" value="ECO:0007669"/>
    <property type="project" value="TreeGrafter"/>
</dbReference>
<accession>A0A8H7QUK8</accession>
<dbReference type="Proteomes" id="UP000603453">
    <property type="component" value="Unassembled WGS sequence"/>
</dbReference>
<evidence type="ECO:0000256" key="6">
    <source>
        <dbReference type="SAM" id="Phobius"/>
    </source>
</evidence>
<keyword evidence="4" id="KW-0808">Transferase</keyword>
<gene>
    <name evidence="7" type="ORF">INT47_001811</name>
</gene>
<dbReference type="OrthoDB" id="9876900at2759"/>
<dbReference type="GO" id="GO:0005886">
    <property type="term" value="C:plasma membrane"/>
    <property type="evidence" value="ECO:0007669"/>
    <property type="project" value="UniProtKB-SubCell"/>
</dbReference>
<protein>
    <recommendedName>
        <fullName evidence="9">Hyaluronan synthase</fullName>
    </recommendedName>
</protein>
<evidence type="ECO:0000256" key="5">
    <source>
        <dbReference type="ARBA" id="ARBA00023136"/>
    </source>
</evidence>
<keyword evidence="5 6" id="KW-0472">Membrane</keyword>
<feature type="transmembrane region" description="Helical" evidence="6">
    <location>
        <begin position="476"/>
        <end position="497"/>
    </location>
</feature>
<dbReference type="SUPFAM" id="SSF53448">
    <property type="entry name" value="Nucleotide-diphospho-sugar transferases"/>
    <property type="match status" value="1"/>
</dbReference>
<dbReference type="GO" id="GO:0030213">
    <property type="term" value="P:hyaluronan biosynthetic process"/>
    <property type="evidence" value="ECO:0007669"/>
    <property type="project" value="TreeGrafter"/>
</dbReference>
<feature type="transmembrane region" description="Helical" evidence="6">
    <location>
        <begin position="504"/>
        <end position="527"/>
    </location>
</feature>
<comment type="subcellular location">
    <subcellularLocation>
        <location evidence="1">Cell membrane</location>
    </subcellularLocation>
</comment>
<dbReference type="GO" id="GO:0085029">
    <property type="term" value="P:extracellular matrix assembly"/>
    <property type="evidence" value="ECO:0007669"/>
    <property type="project" value="TreeGrafter"/>
</dbReference>
<sequence length="613" mass="70266">MAVNWTLPLKILYSIIISCFFVVPAMVGYALKVEVARKSFWVVGVYGMIVFLFIFLQLVFATLNRIMVYHYRKKLPKAVSVRSHIRNNERLKSDTLKQEPNEKIIEIESVMDREVLTSSTSSQVDESTHELTEKKTRLATKMGLAVVGYREDALLFTKCLESVQQLNYPDLFKIVVVIDGDEEDDREMANVFQKVFPNCPVVGLPELPSVTFQKMKEKETEGEQGNEKETALDYDQILRDSYTLPTDTVAVCYLQPHRGKRHAMYTAFRVLIAAGCEAVMSTDSDTKFDPNAMLEMESALFWFPNIGAAAGDVRIWNCSESLLSFMSSLRYWMAFNIERAAQSFNRCVTCVSGPMGIYRSHVLKEILDDWITQSFLGMECTYGDDRHLTNRALLCGYRVVYTHLAFCETETPIAFLRWFKQQTRWSKSFYRELFWNARSLHKHSPWMAAELFYQGIYPFVLLFSVFNILFSKSPFVLIIWLMSLAAISCIKAIYALIVARSFRFLVFPLYSVYYMFGLVPAKIWAIVSLWDVGWGTSARSASEMKRENVLLLKLKEALPVLIWLVLLLGGVAYNIVIFVMAPNRPSILDFFGFGSTMSNPTSIIFFPIPRNIA</sequence>
<feature type="transmembrane region" description="Helical" evidence="6">
    <location>
        <begin position="43"/>
        <end position="63"/>
    </location>
</feature>
<keyword evidence="3" id="KW-0328">Glycosyltransferase</keyword>
<keyword evidence="6" id="KW-1133">Transmembrane helix</keyword>
<organism evidence="7 8">
    <name type="scientific">Mucor saturninus</name>
    <dbReference type="NCBI Taxonomy" id="64648"/>
    <lineage>
        <taxon>Eukaryota</taxon>
        <taxon>Fungi</taxon>
        <taxon>Fungi incertae sedis</taxon>
        <taxon>Mucoromycota</taxon>
        <taxon>Mucoromycotina</taxon>
        <taxon>Mucoromycetes</taxon>
        <taxon>Mucorales</taxon>
        <taxon>Mucorineae</taxon>
        <taxon>Mucoraceae</taxon>
        <taxon>Mucor</taxon>
    </lineage>
</organism>
<dbReference type="PANTHER" id="PTHR22913:SF12">
    <property type="entry name" value="MANNURONAN SYNTHASE"/>
    <property type="match status" value="1"/>
</dbReference>
<dbReference type="Gene3D" id="3.90.550.10">
    <property type="entry name" value="Spore Coat Polysaccharide Biosynthesis Protein SpsA, Chain A"/>
    <property type="match status" value="1"/>
</dbReference>
<dbReference type="InterPro" id="IPR029044">
    <property type="entry name" value="Nucleotide-diphossugar_trans"/>
</dbReference>
<evidence type="ECO:0000313" key="7">
    <source>
        <dbReference type="EMBL" id="KAG2198672.1"/>
    </source>
</evidence>
<dbReference type="PANTHER" id="PTHR22913">
    <property type="entry name" value="HYALURONAN SYNTHASE"/>
    <property type="match status" value="1"/>
</dbReference>
<name>A0A8H7QUK8_9FUNG</name>
<evidence type="ECO:0000256" key="3">
    <source>
        <dbReference type="ARBA" id="ARBA00022676"/>
    </source>
</evidence>
<feature type="transmembrane region" description="Helical" evidence="6">
    <location>
        <begin position="12"/>
        <end position="31"/>
    </location>
</feature>
<feature type="transmembrane region" description="Helical" evidence="6">
    <location>
        <begin position="560"/>
        <end position="581"/>
    </location>
</feature>
<keyword evidence="8" id="KW-1185">Reference proteome</keyword>
<evidence type="ECO:0000256" key="1">
    <source>
        <dbReference type="ARBA" id="ARBA00004236"/>
    </source>
</evidence>
<evidence type="ECO:0000256" key="2">
    <source>
        <dbReference type="ARBA" id="ARBA00022475"/>
    </source>
</evidence>
<keyword evidence="2" id="KW-1003">Cell membrane</keyword>
<evidence type="ECO:0008006" key="9">
    <source>
        <dbReference type="Google" id="ProtNLM"/>
    </source>
</evidence>
<evidence type="ECO:0000256" key="4">
    <source>
        <dbReference type="ARBA" id="ARBA00022679"/>
    </source>
</evidence>
<evidence type="ECO:0000313" key="8">
    <source>
        <dbReference type="Proteomes" id="UP000603453"/>
    </source>
</evidence>
<keyword evidence="6" id="KW-0812">Transmembrane</keyword>
<dbReference type="AlphaFoldDB" id="A0A8H7QUK8"/>
<proteinExistence type="predicted"/>
<dbReference type="EMBL" id="JAEPRD010000107">
    <property type="protein sequence ID" value="KAG2198672.1"/>
    <property type="molecule type" value="Genomic_DNA"/>
</dbReference>
<reference evidence="7" key="1">
    <citation type="submission" date="2020-12" db="EMBL/GenBank/DDBJ databases">
        <title>Metabolic potential, ecology and presence of endohyphal bacteria is reflected in genomic diversity of Mucoromycotina.</title>
        <authorList>
            <person name="Muszewska A."/>
            <person name="Okrasinska A."/>
            <person name="Steczkiewicz K."/>
            <person name="Drgas O."/>
            <person name="Orlowska M."/>
            <person name="Perlinska-Lenart U."/>
            <person name="Aleksandrzak-Piekarczyk T."/>
            <person name="Szatraj K."/>
            <person name="Zielenkiewicz U."/>
            <person name="Pilsyk S."/>
            <person name="Malc E."/>
            <person name="Mieczkowski P."/>
            <person name="Kruszewska J.S."/>
            <person name="Biernat P."/>
            <person name="Pawlowska J."/>
        </authorList>
    </citation>
    <scope>NUCLEOTIDE SEQUENCE</scope>
    <source>
        <strain evidence="7">WA0000017839</strain>
    </source>
</reference>